<accession>A0A9P6N3D3</accession>
<protein>
    <recommendedName>
        <fullName evidence="5">Transmembrane protein</fullName>
    </recommendedName>
</protein>
<dbReference type="Proteomes" id="UP000703661">
    <property type="component" value="Unassembled WGS sequence"/>
</dbReference>
<sequence length="258" mass="27484">MVATALNSQIVVYGATNGSVATATLNSFDTVGGSWSGPGLVAAYVPTTNSTSKSSKAPLGAIIGGVVGGLVLIAIVTLLVVRSRRNSARKAEASSVQNGKADNTTLGVTPQMQQGLSLVQQPLMQHQYQQQQQQYSLHQQYVPVSYSPVTEAYAVPPQQQNPVIFQSQQYGVDPSQQSYSYVPPTLAVLPQQQQQPNIFQPQPQVDVDSKPSYSQTVYTPSAATPQTPYTLVSQTHSSGTPSSPQYIEGHSNNQGYVA</sequence>
<dbReference type="EMBL" id="JAAAID010000100">
    <property type="protein sequence ID" value="KAG0022535.1"/>
    <property type="molecule type" value="Genomic_DNA"/>
</dbReference>
<evidence type="ECO:0000256" key="1">
    <source>
        <dbReference type="SAM" id="MobiDB-lite"/>
    </source>
</evidence>
<keyword evidence="4" id="KW-1185">Reference proteome</keyword>
<keyword evidence="2" id="KW-0812">Transmembrane</keyword>
<dbReference type="OrthoDB" id="2413248at2759"/>
<evidence type="ECO:0000256" key="2">
    <source>
        <dbReference type="SAM" id="Phobius"/>
    </source>
</evidence>
<organism evidence="3 4">
    <name type="scientific">Entomortierella chlamydospora</name>
    <dbReference type="NCBI Taxonomy" id="101097"/>
    <lineage>
        <taxon>Eukaryota</taxon>
        <taxon>Fungi</taxon>
        <taxon>Fungi incertae sedis</taxon>
        <taxon>Mucoromycota</taxon>
        <taxon>Mortierellomycotina</taxon>
        <taxon>Mortierellomycetes</taxon>
        <taxon>Mortierellales</taxon>
        <taxon>Mortierellaceae</taxon>
        <taxon>Entomortierella</taxon>
    </lineage>
</organism>
<reference evidence="3" key="1">
    <citation type="journal article" date="2020" name="Fungal Divers.">
        <title>Resolving the Mortierellaceae phylogeny through synthesis of multi-gene phylogenetics and phylogenomics.</title>
        <authorList>
            <person name="Vandepol N."/>
            <person name="Liber J."/>
            <person name="Desiro A."/>
            <person name="Na H."/>
            <person name="Kennedy M."/>
            <person name="Barry K."/>
            <person name="Grigoriev I.V."/>
            <person name="Miller A.N."/>
            <person name="O'Donnell K."/>
            <person name="Stajich J.E."/>
            <person name="Bonito G."/>
        </authorList>
    </citation>
    <scope>NUCLEOTIDE SEQUENCE</scope>
    <source>
        <strain evidence="3">NRRL 2769</strain>
    </source>
</reference>
<keyword evidence="2" id="KW-1133">Transmembrane helix</keyword>
<comment type="caution">
    <text evidence="3">The sequence shown here is derived from an EMBL/GenBank/DDBJ whole genome shotgun (WGS) entry which is preliminary data.</text>
</comment>
<feature type="compositionally biased region" description="Polar residues" evidence="1">
    <location>
        <begin position="211"/>
        <end position="258"/>
    </location>
</feature>
<dbReference type="AlphaFoldDB" id="A0A9P6N3D3"/>
<name>A0A9P6N3D3_9FUNG</name>
<feature type="transmembrane region" description="Helical" evidence="2">
    <location>
        <begin position="59"/>
        <end position="81"/>
    </location>
</feature>
<evidence type="ECO:0008006" key="5">
    <source>
        <dbReference type="Google" id="ProtNLM"/>
    </source>
</evidence>
<proteinExistence type="predicted"/>
<gene>
    <name evidence="3" type="ORF">BGZ80_000039</name>
</gene>
<keyword evidence="2" id="KW-0472">Membrane</keyword>
<evidence type="ECO:0000313" key="3">
    <source>
        <dbReference type="EMBL" id="KAG0022535.1"/>
    </source>
</evidence>
<evidence type="ECO:0000313" key="4">
    <source>
        <dbReference type="Proteomes" id="UP000703661"/>
    </source>
</evidence>
<feature type="region of interest" description="Disordered" evidence="1">
    <location>
        <begin position="202"/>
        <end position="258"/>
    </location>
</feature>